<name>A0A450SH34_9GAMM</name>
<evidence type="ECO:0000313" key="1">
    <source>
        <dbReference type="EMBL" id="VFJ52463.1"/>
    </source>
</evidence>
<gene>
    <name evidence="1" type="ORF">BECKDK2373C_GA0170839_103622</name>
</gene>
<sequence length="52" mass="6060">MAALMPVGGKVRLPTIRIFTVETRLYRVSGLSYFIGRTIPPEKGRRWERRAR</sequence>
<accession>A0A450SH34</accession>
<reference evidence="1" key="1">
    <citation type="submission" date="2019-02" db="EMBL/GenBank/DDBJ databases">
        <authorList>
            <person name="Gruber-Vodicka R. H."/>
            <person name="Seah K. B. B."/>
        </authorList>
    </citation>
    <scope>NUCLEOTIDE SEQUENCE</scope>
    <source>
        <strain evidence="1">BECK_DK161</strain>
    </source>
</reference>
<proteinExistence type="predicted"/>
<dbReference type="EMBL" id="CAADEY010000036">
    <property type="protein sequence ID" value="VFJ52463.1"/>
    <property type="molecule type" value="Genomic_DNA"/>
</dbReference>
<organism evidence="1">
    <name type="scientific">Candidatus Kentrum sp. DK</name>
    <dbReference type="NCBI Taxonomy" id="2126562"/>
    <lineage>
        <taxon>Bacteria</taxon>
        <taxon>Pseudomonadati</taxon>
        <taxon>Pseudomonadota</taxon>
        <taxon>Gammaproteobacteria</taxon>
        <taxon>Candidatus Kentrum</taxon>
    </lineage>
</organism>
<protein>
    <submittedName>
        <fullName evidence="1">Uncharacterized protein</fullName>
    </submittedName>
</protein>
<dbReference type="AlphaFoldDB" id="A0A450SH34"/>